<feature type="compositionally biased region" description="Basic and acidic residues" evidence="1">
    <location>
        <begin position="111"/>
        <end position="126"/>
    </location>
</feature>
<dbReference type="EMBL" id="JAAMPC010000005">
    <property type="protein sequence ID" value="KAG2313044.1"/>
    <property type="molecule type" value="Genomic_DNA"/>
</dbReference>
<reference evidence="2 3" key="1">
    <citation type="submission" date="2020-02" db="EMBL/GenBank/DDBJ databases">
        <authorList>
            <person name="Ma Q."/>
            <person name="Huang Y."/>
            <person name="Song X."/>
            <person name="Pei D."/>
        </authorList>
    </citation>
    <scope>NUCLEOTIDE SEQUENCE [LARGE SCALE GENOMIC DNA]</scope>
    <source>
        <strain evidence="2">Sxm20200214</strain>
        <tissue evidence="2">Leaf</tissue>
    </source>
</reference>
<gene>
    <name evidence="2" type="ORF">Bca52824_024601</name>
</gene>
<evidence type="ECO:0000313" key="3">
    <source>
        <dbReference type="Proteomes" id="UP000886595"/>
    </source>
</evidence>
<evidence type="ECO:0000256" key="1">
    <source>
        <dbReference type="SAM" id="MobiDB-lite"/>
    </source>
</evidence>
<feature type="compositionally biased region" description="Basic residues" evidence="1">
    <location>
        <begin position="97"/>
        <end position="110"/>
    </location>
</feature>
<feature type="region of interest" description="Disordered" evidence="1">
    <location>
        <begin position="38"/>
        <end position="143"/>
    </location>
</feature>
<organism evidence="2 3">
    <name type="scientific">Brassica carinata</name>
    <name type="common">Ethiopian mustard</name>
    <name type="synonym">Abyssinian cabbage</name>
    <dbReference type="NCBI Taxonomy" id="52824"/>
    <lineage>
        <taxon>Eukaryota</taxon>
        <taxon>Viridiplantae</taxon>
        <taxon>Streptophyta</taxon>
        <taxon>Embryophyta</taxon>
        <taxon>Tracheophyta</taxon>
        <taxon>Spermatophyta</taxon>
        <taxon>Magnoliopsida</taxon>
        <taxon>eudicotyledons</taxon>
        <taxon>Gunneridae</taxon>
        <taxon>Pentapetalae</taxon>
        <taxon>rosids</taxon>
        <taxon>malvids</taxon>
        <taxon>Brassicales</taxon>
        <taxon>Brassicaceae</taxon>
        <taxon>Brassiceae</taxon>
        <taxon>Brassica</taxon>
    </lineage>
</organism>
<comment type="caution">
    <text evidence="2">The sequence shown here is derived from an EMBL/GenBank/DDBJ whole genome shotgun (WGS) entry which is preliminary data.</text>
</comment>
<accession>A0A8X8ATX9</accession>
<protein>
    <submittedName>
        <fullName evidence="2">Uncharacterized protein</fullName>
    </submittedName>
</protein>
<feature type="compositionally biased region" description="Polar residues" evidence="1">
    <location>
        <begin position="67"/>
        <end position="92"/>
    </location>
</feature>
<keyword evidence="3" id="KW-1185">Reference proteome</keyword>
<sequence>MKVRGRLLKHPPTRTDRLSRGLELPHQQDRAIIQTQSSEETYAKDLHKNGVRSSRSSTFCPPGHYTSWKSTSTRMQGDHTLGSSAGMTGSNTWKHETRPHRMTQRIRKSRHGDCLRTRETDRHEQNHIGSMKNNRIKDTRGES</sequence>
<dbReference type="Proteomes" id="UP000886595">
    <property type="component" value="Unassembled WGS sequence"/>
</dbReference>
<evidence type="ECO:0000313" key="2">
    <source>
        <dbReference type="EMBL" id="KAG2313044.1"/>
    </source>
</evidence>
<name>A0A8X8ATX9_BRACI</name>
<dbReference type="AlphaFoldDB" id="A0A8X8ATX9"/>
<proteinExistence type="predicted"/>